<feature type="domain" description="Core-binding (CB)" evidence="7">
    <location>
        <begin position="69"/>
        <end position="149"/>
    </location>
</feature>
<protein>
    <submittedName>
        <fullName evidence="8">Site-specific integrase</fullName>
    </submittedName>
</protein>
<dbReference type="PANTHER" id="PTHR30349">
    <property type="entry name" value="PHAGE INTEGRASE-RELATED"/>
    <property type="match status" value="1"/>
</dbReference>
<dbReference type="Pfam" id="PF00589">
    <property type="entry name" value="Phage_integrase"/>
    <property type="match status" value="1"/>
</dbReference>
<dbReference type="InterPro" id="IPR011010">
    <property type="entry name" value="DNA_brk_join_enz"/>
</dbReference>
<keyword evidence="9" id="KW-1185">Reference proteome</keyword>
<dbReference type="PANTHER" id="PTHR30349:SF64">
    <property type="entry name" value="PROPHAGE INTEGRASE INTD-RELATED"/>
    <property type="match status" value="1"/>
</dbReference>
<feature type="domain" description="Tyr recombinase" evidence="6">
    <location>
        <begin position="170"/>
        <end position="361"/>
    </location>
</feature>
<evidence type="ECO:0000256" key="4">
    <source>
        <dbReference type="PROSITE-ProRule" id="PRU01248"/>
    </source>
</evidence>
<evidence type="ECO:0000259" key="7">
    <source>
        <dbReference type="PROSITE" id="PS51900"/>
    </source>
</evidence>
<evidence type="ECO:0000256" key="1">
    <source>
        <dbReference type="ARBA" id="ARBA00008857"/>
    </source>
</evidence>
<gene>
    <name evidence="8" type="ORF">GCM10023203_39590</name>
</gene>
<comment type="similarity">
    <text evidence="1">Belongs to the 'phage' integrase family.</text>
</comment>
<dbReference type="PROSITE" id="PS51898">
    <property type="entry name" value="TYR_RECOMBINASE"/>
    <property type="match status" value="1"/>
</dbReference>
<organism evidence="8 9">
    <name type="scientific">Actinomycetospora straminea</name>
    <dbReference type="NCBI Taxonomy" id="663607"/>
    <lineage>
        <taxon>Bacteria</taxon>
        <taxon>Bacillati</taxon>
        <taxon>Actinomycetota</taxon>
        <taxon>Actinomycetes</taxon>
        <taxon>Pseudonocardiales</taxon>
        <taxon>Pseudonocardiaceae</taxon>
        <taxon>Actinomycetospora</taxon>
    </lineage>
</organism>
<dbReference type="Gene3D" id="1.10.443.10">
    <property type="entry name" value="Intergrase catalytic core"/>
    <property type="match status" value="1"/>
</dbReference>
<evidence type="ECO:0000259" key="6">
    <source>
        <dbReference type="PROSITE" id="PS51898"/>
    </source>
</evidence>
<feature type="compositionally biased region" description="Acidic residues" evidence="5">
    <location>
        <begin position="374"/>
        <end position="385"/>
    </location>
</feature>
<dbReference type="EMBL" id="BAABHQ010000011">
    <property type="protein sequence ID" value="GAA4883773.1"/>
    <property type="molecule type" value="Genomic_DNA"/>
</dbReference>
<dbReference type="InterPro" id="IPR044068">
    <property type="entry name" value="CB"/>
</dbReference>
<dbReference type="SUPFAM" id="SSF56349">
    <property type="entry name" value="DNA breaking-rejoining enzymes"/>
    <property type="match status" value="1"/>
</dbReference>
<evidence type="ECO:0000256" key="3">
    <source>
        <dbReference type="ARBA" id="ARBA00023172"/>
    </source>
</evidence>
<sequence>MANKRGHRRFGSIRKLPSGRYQASYLGDDGQRRVAPETFERKRDAEQWLSVLEGEMLRGDWTDPYLGEVELGEYGRQWIAEHRCSRRTREEYASLWRLHIEPFLSTVELANLSTERVRTWRASLLALGRSEDRTAKAYRLLHAVMATAVDDGRVKRNPCRIKGAGQHRTPERPFASVPQVFALRAALPRRYRALVLAAAFTGLRWGELIALRRCDVDLAAKVLRVHRSLGQTQGGEMVVGPPKSEAGVRGVALPDVLVDELAEHVECFGEPGPAGLLFTGSRGGALRRGNFHRETAWTKTVVKVGLPAGFHFHDLRHTGNQLASISGASTKELMRRMGHASMRAALIYQHASDERDRAIADSLSAHVERSRAADDDEEDDDAAAS</sequence>
<dbReference type="CDD" id="cd01189">
    <property type="entry name" value="INT_ICEBs1_C_like"/>
    <property type="match status" value="1"/>
</dbReference>
<dbReference type="Proteomes" id="UP001500457">
    <property type="component" value="Unassembled WGS sequence"/>
</dbReference>
<comment type="caution">
    <text evidence="8">The sequence shown here is derived from an EMBL/GenBank/DDBJ whole genome shotgun (WGS) entry which is preliminary data.</text>
</comment>
<dbReference type="InterPro" id="IPR010998">
    <property type="entry name" value="Integrase_recombinase_N"/>
</dbReference>
<dbReference type="Pfam" id="PF26003">
    <property type="entry name" value="Integrase_N_phage"/>
    <property type="match status" value="1"/>
</dbReference>
<reference evidence="9" key="1">
    <citation type="journal article" date="2019" name="Int. J. Syst. Evol. Microbiol.">
        <title>The Global Catalogue of Microorganisms (GCM) 10K type strain sequencing project: providing services to taxonomists for standard genome sequencing and annotation.</title>
        <authorList>
            <consortium name="The Broad Institute Genomics Platform"/>
            <consortium name="The Broad Institute Genome Sequencing Center for Infectious Disease"/>
            <person name="Wu L."/>
            <person name="Ma J."/>
        </authorList>
    </citation>
    <scope>NUCLEOTIDE SEQUENCE [LARGE SCALE GENOMIC DNA]</scope>
    <source>
        <strain evidence="9">JCM 17983</strain>
    </source>
</reference>
<dbReference type="InterPro" id="IPR050090">
    <property type="entry name" value="Tyrosine_recombinase_XerCD"/>
</dbReference>
<evidence type="ECO:0000256" key="5">
    <source>
        <dbReference type="SAM" id="MobiDB-lite"/>
    </source>
</evidence>
<feature type="region of interest" description="Disordered" evidence="5">
    <location>
        <begin position="364"/>
        <end position="385"/>
    </location>
</feature>
<proteinExistence type="inferred from homology"/>
<dbReference type="InterPro" id="IPR002104">
    <property type="entry name" value="Integrase_catalytic"/>
</dbReference>
<evidence type="ECO:0000256" key="2">
    <source>
        <dbReference type="ARBA" id="ARBA00023125"/>
    </source>
</evidence>
<name>A0ABP9EPA4_9PSEU</name>
<dbReference type="Gene3D" id="1.10.150.130">
    <property type="match status" value="1"/>
</dbReference>
<dbReference type="RefSeq" id="WP_274234056.1">
    <property type="nucleotide sequence ID" value="NZ_BAABHQ010000011.1"/>
</dbReference>
<evidence type="ECO:0000313" key="9">
    <source>
        <dbReference type="Proteomes" id="UP001500457"/>
    </source>
</evidence>
<evidence type="ECO:0000313" key="8">
    <source>
        <dbReference type="EMBL" id="GAA4883773.1"/>
    </source>
</evidence>
<keyword evidence="3" id="KW-0233">DNA recombination</keyword>
<keyword evidence="2 4" id="KW-0238">DNA-binding</keyword>
<dbReference type="InterPro" id="IPR013762">
    <property type="entry name" value="Integrase-like_cat_sf"/>
</dbReference>
<accession>A0ABP9EPA4</accession>
<dbReference type="PROSITE" id="PS51900">
    <property type="entry name" value="CB"/>
    <property type="match status" value="1"/>
</dbReference>
<dbReference type="InterPro" id="IPR058717">
    <property type="entry name" value="Phage_L5_Integrase_N"/>
</dbReference>